<sequence>MTKFEFITETNPITGYVRYWTEKDGVYVDHTISDKKEQAYQRFISAASGISLKPNIEITETIFSTTE</sequence>
<proteinExistence type="predicted"/>
<name>A0A6J7WIG7_9CAUD</name>
<evidence type="ECO:0000313" key="1">
    <source>
        <dbReference type="EMBL" id="CAB5194777.1"/>
    </source>
</evidence>
<dbReference type="EMBL" id="LR798216">
    <property type="protein sequence ID" value="CAB5194777.1"/>
    <property type="molecule type" value="Genomic_DNA"/>
</dbReference>
<protein>
    <submittedName>
        <fullName evidence="1">Uncharacterized protein</fullName>
    </submittedName>
</protein>
<accession>A0A6J7WIG7</accession>
<gene>
    <name evidence="1" type="ORF">UFOVP174_30</name>
</gene>
<reference evidence="1" key="1">
    <citation type="submission" date="2020-05" db="EMBL/GenBank/DDBJ databases">
        <authorList>
            <person name="Chiriac C."/>
            <person name="Salcher M."/>
            <person name="Ghai R."/>
            <person name="Kavagutti S V."/>
        </authorList>
    </citation>
    <scope>NUCLEOTIDE SEQUENCE</scope>
</reference>
<organism evidence="1">
    <name type="scientific">uncultured Caudovirales phage</name>
    <dbReference type="NCBI Taxonomy" id="2100421"/>
    <lineage>
        <taxon>Viruses</taxon>
        <taxon>Duplodnaviria</taxon>
        <taxon>Heunggongvirae</taxon>
        <taxon>Uroviricota</taxon>
        <taxon>Caudoviricetes</taxon>
        <taxon>Peduoviridae</taxon>
        <taxon>Maltschvirus</taxon>
        <taxon>Maltschvirus maltsch</taxon>
    </lineage>
</organism>